<reference evidence="2" key="1">
    <citation type="submission" date="2014-09" db="EMBL/GenBank/DDBJ databases">
        <authorList>
            <person name="Magalhaes I.L.F."/>
            <person name="Oliveira U."/>
            <person name="Santos F.R."/>
            <person name="Vidigal T.H.D.A."/>
            <person name="Brescovit A.D."/>
            <person name="Santos A.J."/>
        </authorList>
    </citation>
    <scope>NUCLEOTIDE SEQUENCE</scope>
    <source>
        <tissue evidence="2">Shoot tissue taken approximately 20 cm above the soil surface</tissue>
    </source>
</reference>
<protein>
    <submittedName>
        <fullName evidence="2">Uncharacterized protein</fullName>
    </submittedName>
</protein>
<proteinExistence type="predicted"/>
<evidence type="ECO:0000313" key="2">
    <source>
        <dbReference type="EMBL" id="JAD47267.1"/>
    </source>
</evidence>
<sequence>MLSCILSTSLYLCFLEVTNLLLTLMQPRKNSCIPFCFQQ</sequence>
<dbReference type="EMBL" id="GBRH01250628">
    <property type="protein sequence ID" value="JAD47267.1"/>
    <property type="molecule type" value="Transcribed_RNA"/>
</dbReference>
<evidence type="ECO:0000256" key="1">
    <source>
        <dbReference type="SAM" id="SignalP"/>
    </source>
</evidence>
<name>A0A0A9AJK1_ARUDO</name>
<reference evidence="2" key="2">
    <citation type="journal article" date="2015" name="Data Brief">
        <title>Shoot transcriptome of the giant reed, Arundo donax.</title>
        <authorList>
            <person name="Barrero R.A."/>
            <person name="Guerrero F.D."/>
            <person name="Moolhuijzen P."/>
            <person name="Goolsby J.A."/>
            <person name="Tidwell J."/>
            <person name="Bellgard S.E."/>
            <person name="Bellgard M.I."/>
        </authorList>
    </citation>
    <scope>NUCLEOTIDE SEQUENCE</scope>
    <source>
        <tissue evidence="2">Shoot tissue taken approximately 20 cm above the soil surface</tissue>
    </source>
</reference>
<keyword evidence="1" id="KW-0732">Signal</keyword>
<feature type="signal peptide" evidence="1">
    <location>
        <begin position="1"/>
        <end position="20"/>
    </location>
</feature>
<dbReference type="AlphaFoldDB" id="A0A0A9AJK1"/>
<feature type="chain" id="PRO_5002062578" evidence="1">
    <location>
        <begin position="21"/>
        <end position="39"/>
    </location>
</feature>
<organism evidence="2">
    <name type="scientific">Arundo donax</name>
    <name type="common">Giant reed</name>
    <name type="synonym">Donax arundinaceus</name>
    <dbReference type="NCBI Taxonomy" id="35708"/>
    <lineage>
        <taxon>Eukaryota</taxon>
        <taxon>Viridiplantae</taxon>
        <taxon>Streptophyta</taxon>
        <taxon>Embryophyta</taxon>
        <taxon>Tracheophyta</taxon>
        <taxon>Spermatophyta</taxon>
        <taxon>Magnoliopsida</taxon>
        <taxon>Liliopsida</taxon>
        <taxon>Poales</taxon>
        <taxon>Poaceae</taxon>
        <taxon>PACMAD clade</taxon>
        <taxon>Arundinoideae</taxon>
        <taxon>Arundineae</taxon>
        <taxon>Arundo</taxon>
    </lineage>
</organism>
<accession>A0A0A9AJK1</accession>